<dbReference type="EMBL" id="JAWDGP010002684">
    <property type="protein sequence ID" value="KAK3780813.1"/>
    <property type="molecule type" value="Genomic_DNA"/>
</dbReference>
<proteinExistence type="predicted"/>
<dbReference type="Proteomes" id="UP001283361">
    <property type="component" value="Unassembled WGS sequence"/>
</dbReference>
<feature type="region of interest" description="Disordered" evidence="1">
    <location>
        <begin position="68"/>
        <end position="96"/>
    </location>
</feature>
<protein>
    <submittedName>
        <fullName evidence="2">Uncharacterized protein</fullName>
    </submittedName>
</protein>
<evidence type="ECO:0000313" key="2">
    <source>
        <dbReference type="EMBL" id="KAK3780813.1"/>
    </source>
</evidence>
<keyword evidence="3" id="KW-1185">Reference proteome</keyword>
<name>A0AAE1A4J1_9GAST</name>
<evidence type="ECO:0000313" key="3">
    <source>
        <dbReference type="Proteomes" id="UP001283361"/>
    </source>
</evidence>
<evidence type="ECO:0000256" key="1">
    <source>
        <dbReference type="SAM" id="MobiDB-lite"/>
    </source>
</evidence>
<accession>A0AAE1A4J1</accession>
<organism evidence="2 3">
    <name type="scientific">Elysia crispata</name>
    <name type="common">lettuce slug</name>
    <dbReference type="NCBI Taxonomy" id="231223"/>
    <lineage>
        <taxon>Eukaryota</taxon>
        <taxon>Metazoa</taxon>
        <taxon>Spiralia</taxon>
        <taxon>Lophotrochozoa</taxon>
        <taxon>Mollusca</taxon>
        <taxon>Gastropoda</taxon>
        <taxon>Heterobranchia</taxon>
        <taxon>Euthyneura</taxon>
        <taxon>Panpulmonata</taxon>
        <taxon>Sacoglossa</taxon>
        <taxon>Placobranchoidea</taxon>
        <taxon>Plakobranchidae</taxon>
        <taxon>Elysia</taxon>
    </lineage>
</organism>
<dbReference type="AlphaFoldDB" id="A0AAE1A4J1"/>
<gene>
    <name evidence="2" type="ORF">RRG08_059457</name>
</gene>
<reference evidence="2" key="1">
    <citation type="journal article" date="2023" name="G3 (Bethesda)">
        <title>A reference genome for the long-term kleptoplast-retaining sea slug Elysia crispata morphotype clarki.</title>
        <authorList>
            <person name="Eastman K.E."/>
            <person name="Pendleton A.L."/>
            <person name="Shaikh M.A."/>
            <person name="Suttiyut T."/>
            <person name="Ogas R."/>
            <person name="Tomko P."/>
            <person name="Gavelis G."/>
            <person name="Widhalm J.R."/>
            <person name="Wisecaver J.H."/>
        </authorList>
    </citation>
    <scope>NUCLEOTIDE SEQUENCE</scope>
    <source>
        <strain evidence="2">ECLA1</strain>
    </source>
</reference>
<sequence>MTNPVVMGENKGCEFSRLTTGYPESRASIPIDCGNSRTARSADRRLSRVLRQRHPEIRRALLRAGHSPRVADLGLTHNTGKRESNIPSAATGPKNK</sequence>
<comment type="caution">
    <text evidence="2">The sequence shown here is derived from an EMBL/GenBank/DDBJ whole genome shotgun (WGS) entry which is preliminary data.</text>
</comment>